<comment type="function">
    <text evidence="4">Constitutes one of the two catalytic subunit of the tRNA-splicing endonuclease complex, a complex responsible for identification and cleavage of the splice sites in pre-tRNA. It cleaves pre-tRNA at the 5'- and 3'-splice sites to release the intron. The products are an intron and two tRNA half-molecules bearing 2',3'-cyclic phosphate and 5'-OH termini. There are no conserved sequences at the splice sites, but the intron is invariably located at the same site in the gene, placing the splice sites an invariant distance from the constant structural features of the tRNA body. It probably carries the active site for 3'-splice site cleavage.</text>
</comment>
<feature type="active site" evidence="6">
    <location>
        <position position="284"/>
    </location>
</feature>
<feature type="compositionally biased region" description="Basic and acidic residues" evidence="7">
    <location>
        <begin position="119"/>
        <end position="133"/>
    </location>
</feature>
<dbReference type="InterPro" id="IPR006677">
    <property type="entry name" value="tRNA_intron_Endonuc_cat-like"/>
</dbReference>
<evidence type="ECO:0000313" key="11">
    <source>
        <dbReference type="Proteomes" id="UP000481861"/>
    </source>
</evidence>
<feature type="active site" evidence="6">
    <location>
        <position position="253"/>
    </location>
</feature>
<evidence type="ECO:0000256" key="3">
    <source>
        <dbReference type="ARBA" id="ARBA00023239"/>
    </source>
</evidence>
<evidence type="ECO:0000256" key="7">
    <source>
        <dbReference type="SAM" id="MobiDB-lite"/>
    </source>
</evidence>
<evidence type="ECO:0000313" key="10">
    <source>
        <dbReference type="EMBL" id="KAF2873447.1"/>
    </source>
</evidence>
<dbReference type="EC" id="4.6.1.16" evidence="5"/>
<dbReference type="AlphaFoldDB" id="A0A7C8II24"/>
<dbReference type="InterPro" id="IPR011856">
    <property type="entry name" value="tRNA_endonuc-like_dom_sf"/>
</dbReference>
<evidence type="ECO:0000256" key="4">
    <source>
        <dbReference type="ARBA" id="ARBA00059865"/>
    </source>
</evidence>
<dbReference type="GO" id="GO:0000214">
    <property type="term" value="C:tRNA-intron endonuclease complex"/>
    <property type="evidence" value="ECO:0007669"/>
    <property type="project" value="UniProtKB-UniRule"/>
</dbReference>
<feature type="domain" description="tRNA intron endonuclease catalytic" evidence="8">
    <location>
        <begin position="220"/>
        <end position="291"/>
    </location>
</feature>
<comment type="similarity">
    <text evidence="1 5">Belongs to the tRNA-intron endonuclease family.</text>
</comment>
<dbReference type="PANTHER" id="PTHR13070:SF0">
    <property type="entry name" value="TRNA-SPLICING ENDONUCLEASE SUBUNIT SEN34"/>
    <property type="match status" value="1"/>
</dbReference>
<evidence type="ECO:0000256" key="1">
    <source>
        <dbReference type="ARBA" id="ARBA00008078"/>
    </source>
</evidence>
<dbReference type="PANTHER" id="PTHR13070">
    <property type="entry name" value="TRNA-SPLICING ENDONUCLEASE SUBUNIT SEN34-RELATED"/>
    <property type="match status" value="1"/>
</dbReference>
<feature type="domain" description="TSEN34 N-terminal" evidence="9">
    <location>
        <begin position="9"/>
        <end position="77"/>
    </location>
</feature>
<keyword evidence="11" id="KW-1185">Reference proteome</keyword>
<dbReference type="InterPro" id="IPR036167">
    <property type="entry name" value="tRNA_intron_Endo_cat-like_sf"/>
</dbReference>
<keyword evidence="2 5" id="KW-0819">tRNA processing</keyword>
<evidence type="ECO:0000256" key="6">
    <source>
        <dbReference type="PIRSR" id="PIRSR017250-50"/>
    </source>
</evidence>
<evidence type="ECO:0000256" key="5">
    <source>
        <dbReference type="PIRNR" id="PIRNR017250"/>
    </source>
</evidence>
<feature type="region of interest" description="Disordered" evidence="7">
    <location>
        <begin position="119"/>
        <end position="196"/>
    </location>
</feature>
<dbReference type="FunFam" id="3.40.1350.10:FF:000008">
    <property type="entry name" value="tRNA-splicing endonuclease subunit Sen34"/>
    <property type="match status" value="1"/>
</dbReference>
<accession>A0A7C8II24</accession>
<proteinExistence type="inferred from homology"/>
<dbReference type="Proteomes" id="UP000481861">
    <property type="component" value="Unassembled WGS sequence"/>
</dbReference>
<evidence type="ECO:0000259" key="9">
    <source>
        <dbReference type="Pfam" id="PF26577"/>
    </source>
</evidence>
<dbReference type="CDD" id="cd22363">
    <property type="entry name" value="tRNA-intron_lyase_C"/>
    <property type="match status" value="1"/>
</dbReference>
<dbReference type="GO" id="GO:0000379">
    <property type="term" value="P:tRNA-type intron splice site recognition and cleavage"/>
    <property type="evidence" value="ECO:0007669"/>
    <property type="project" value="UniProtKB-UniRule"/>
</dbReference>
<dbReference type="SUPFAM" id="SSF53032">
    <property type="entry name" value="tRNA-intron endonuclease catalytic domain-like"/>
    <property type="match status" value="1"/>
</dbReference>
<evidence type="ECO:0000256" key="2">
    <source>
        <dbReference type="ARBA" id="ARBA00022694"/>
    </source>
</evidence>
<dbReference type="Gene3D" id="3.40.1350.10">
    <property type="match status" value="1"/>
</dbReference>
<dbReference type="InterPro" id="IPR016690">
    <property type="entry name" value="TSEN34"/>
</dbReference>
<dbReference type="GO" id="GO:0003676">
    <property type="term" value="F:nucleic acid binding"/>
    <property type="evidence" value="ECO:0007669"/>
    <property type="project" value="InterPro"/>
</dbReference>
<sequence length="323" mass="35364">MATVAEPFPISHIAGRYLLFDVDAISHARRNHNICGVLIGTIPNLSQQNVFLGIPVELMPEEARVLVEQNHAYIVDDAEAHRKGFMEMSREDRLKYLQDMDEQGIELAMSAKKSAAARSEKALKDKGLVRAEVPESNSRAMSETAASPASTSTPDTTSAVANTDEEISLFGPTPSPQAPVARSDKKPEAHYITPTTSYPPLSQPVIDKTLQLPAVPRSFPLFRYMHSQGYFSMPGLRFGCNYTIYPGDTLRYHSHFLGTGMDWDQEFDLLDIVGGGRLGTGVKKAYLIGGEDTGVAGKSKHGQNDSSADIYPVRAFSIEWAGM</sequence>
<comment type="caution">
    <text evidence="10">The sequence shown here is derived from an EMBL/GenBank/DDBJ whole genome shotgun (WGS) entry which is preliminary data.</text>
</comment>
<dbReference type="GO" id="GO:0000213">
    <property type="term" value="F:tRNA-intron lyase activity"/>
    <property type="evidence" value="ECO:0007669"/>
    <property type="project" value="UniProtKB-UniRule"/>
</dbReference>
<evidence type="ECO:0000259" key="8">
    <source>
        <dbReference type="Pfam" id="PF01974"/>
    </source>
</evidence>
<feature type="active site" evidence="6">
    <location>
        <position position="245"/>
    </location>
</feature>
<name>A0A7C8II24_9PLEO</name>
<dbReference type="InterPro" id="IPR059049">
    <property type="entry name" value="TSEN34_N"/>
</dbReference>
<gene>
    <name evidence="10" type="ORF">BDV95DRAFT_567019</name>
</gene>
<reference evidence="10 11" key="1">
    <citation type="submission" date="2020-01" db="EMBL/GenBank/DDBJ databases">
        <authorList>
            <consortium name="DOE Joint Genome Institute"/>
            <person name="Haridas S."/>
            <person name="Albert R."/>
            <person name="Binder M."/>
            <person name="Bloem J."/>
            <person name="Labutti K."/>
            <person name="Salamov A."/>
            <person name="Andreopoulos B."/>
            <person name="Baker S.E."/>
            <person name="Barry K."/>
            <person name="Bills G."/>
            <person name="Bluhm B.H."/>
            <person name="Cannon C."/>
            <person name="Castanera R."/>
            <person name="Culley D.E."/>
            <person name="Daum C."/>
            <person name="Ezra D."/>
            <person name="Gonzalez J.B."/>
            <person name="Henrissat B."/>
            <person name="Kuo A."/>
            <person name="Liang C."/>
            <person name="Lipzen A."/>
            <person name="Lutzoni F."/>
            <person name="Magnuson J."/>
            <person name="Mondo S."/>
            <person name="Nolan M."/>
            <person name="Ohm R."/>
            <person name="Pangilinan J."/>
            <person name="Park H.-J.H."/>
            <person name="Ramirez L."/>
            <person name="Alfaro M."/>
            <person name="Sun H."/>
            <person name="Tritt A."/>
            <person name="Yoshinaga Y."/>
            <person name="Zwiers L.-H.L."/>
            <person name="Turgeon B.G."/>
            <person name="Goodwin S.B."/>
            <person name="Spatafora J.W."/>
            <person name="Crous P.W."/>
            <person name="Grigoriev I.V."/>
        </authorList>
    </citation>
    <scope>NUCLEOTIDE SEQUENCE [LARGE SCALE GENOMIC DNA]</scope>
    <source>
        <strain evidence="10 11">CBS 611.86</strain>
    </source>
</reference>
<keyword evidence="3 5" id="KW-0456">Lyase</keyword>
<protein>
    <recommendedName>
        <fullName evidence="5">tRNA-splicing endonuclease subunit Sen34</fullName>
        <ecNumber evidence="5">4.6.1.16</ecNumber>
    </recommendedName>
</protein>
<organism evidence="10 11">
    <name type="scientific">Massariosphaeria phaeospora</name>
    <dbReference type="NCBI Taxonomy" id="100035"/>
    <lineage>
        <taxon>Eukaryota</taxon>
        <taxon>Fungi</taxon>
        <taxon>Dikarya</taxon>
        <taxon>Ascomycota</taxon>
        <taxon>Pezizomycotina</taxon>
        <taxon>Dothideomycetes</taxon>
        <taxon>Pleosporomycetidae</taxon>
        <taxon>Pleosporales</taxon>
        <taxon>Pleosporales incertae sedis</taxon>
        <taxon>Massariosphaeria</taxon>
    </lineage>
</organism>
<dbReference type="PIRSF" id="PIRSF017250">
    <property type="entry name" value="tRNA_splic_SEN34"/>
    <property type="match status" value="1"/>
</dbReference>
<dbReference type="OrthoDB" id="48041at2759"/>
<feature type="compositionally biased region" description="Low complexity" evidence="7">
    <location>
        <begin position="140"/>
        <end position="159"/>
    </location>
</feature>
<dbReference type="Pfam" id="PF01974">
    <property type="entry name" value="tRNA_int_endo"/>
    <property type="match status" value="1"/>
</dbReference>
<dbReference type="Pfam" id="PF26577">
    <property type="entry name" value="TSEN34_N"/>
    <property type="match status" value="1"/>
</dbReference>
<dbReference type="EMBL" id="JAADJZ010000007">
    <property type="protein sequence ID" value="KAF2873447.1"/>
    <property type="molecule type" value="Genomic_DNA"/>
</dbReference>